<dbReference type="Proteomes" id="UP000256478">
    <property type="component" value="Unassembled WGS sequence"/>
</dbReference>
<sequence length="601" mass="68878">MAYGLSQPLSAQTQLPREAVAANIERVNSYYQADKEALPYDEIVSLATAIVQFRRQYPKDVIAKAYVLLAEVAGSKGDAARAFQFAVDGLTYKPLPAELQLNLEIKLAEGYFVKSKYHNVFHFVDQVWERAEKEGLVKYQLLALGYRAMANALIGEAQKAADDLHLVKELIEQHFQYAEHLQLLEVIAISYHYLGDYQTAMEIHERILKLRFALNRKNGIERTYYNLASAYRELDRLDDAFNAFWQVKQIAETRVWPIKRAYAELGIGQVLLDQQEYQEAYIALVEAEDSFKGQNLNKPYLSTLIALAKASFATGRQAFAFQLLVLAEELSEIVEVAGDQVDLYLLLANRYQIEGDKDKALVMLNRYVELQHQFFKDAKSRVIRAPSRITVEQSNKELALDLAEAYDAHTEFSAQVKQQQHYIIGLTLLSILLVVVAIVQWLAYRSRKHHDVYGQFERPTYVVPTPTQTKYIYHRAFKKARKYEYPLTIGYLTISNWPDLAFSFNKRVISEVNKTLATLINEHMGEFDQSGQINEGEYIVLFPHQSRGQAQAKFEKLIDALKVRFFANLGEFSVNIRFSLDTPAVQDIDPYIFLSRLSDVS</sequence>
<dbReference type="Pfam" id="PF13181">
    <property type="entry name" value="TPR_8"/>
    <property type="match status" value="1"/>
</dbReference>
<dbReference type="Gene3D" id="3.30.70.270">
    <property type="match status" value="1"/>
</dbReference>
<keyword evidence="1" id="KW-0812">Transmembrane</keyword>
<keyword evidence="1" id="KW-1133">Transmembrane helix</keyword>
<reference evidence="2 3" key="1">
    <citation type="submission" date="2018-08" db="EMBL/GenBank/DDBJ databases">
        <title>Thalassotalea euphylliae genome.</title>
        <authorList>
            <person name="Summers S."/>
            <person name="Rice S.A."/>
            <person name="Freckelton M.L."/>
            <person name="Nedved B.T."/>
            <person name="Hadfield M.G."/>
        </authorList>
    </citation>
    <scope>NUCLEOTIDE SEQUENCE [LARGE SCALE GENOMIC DNA]</scope>
    <source>
        <strain evidence="2 3">H1</strain>
    </source>
</reference>
<dbReference type="SMART" id="SM00028">
    <property type="entry name" value="TPR"/>
    <property type="match status" value="5"/>
</dbReference>
<dbReference type="InterPro" id="IPR043128">
    <property type="entry name" value="Rev_trsase/Diguanyl_cyclase"/>
</dbReference>
<dbReference type="InterPro" id="IPR019734">
    <property type="entry name" value="TPR_rpt"/>
</dbReference>
<dbReference type="InterPro" id="IPR011990">
    <property type="entry name" value="TPR-like_helical_dom_sf"/>
</dbReference>
<evidence type="ECO:0000313" key="3">
    <source>
        <dbReference type="Proteomes" id="UP000256478"/>
    </source>
</evidence>
<feature type="transmembrane region" description="Helical" evidence="1">
    <location>
        <begin position="422"/>
        <end position="444"/>
    </location>
</feature>
<comment type="caution">
    <text evidence="2">The sequence shown here is derived from an EMBL/GenBank/DDBJ whole genome shotgun (WGS) entry which is preliminary data.</text>
</comment>
<dbReference type="EMBL" id="QUOU01000001">
    <property type="protein sequence ID" value="REL28613.1"/>
    <property type="molecule type" value="Genomic_DNA"/>
</dbReference>
<proteinExistence type="predicted"/>
<dbReference type="SUPFAM" id="SSF55073">
    <property type="entry name" value="Nucleotide cyclase"/>
    <property type="match status" value="1"/>
</dbReference>
<organism evidence="2 3">
    <name type="scientific">Thalassotalea euphylliae</name>
    <dbReference type="NCBI Taxonomy" id="1655234"/>
    <lineage>
        <taxon>Bacteria</taxon>
        <taxon>Pseudomonadati</taxon>
        <taxon>Pseudomonadota</taxon>
        <taxon>Gammaproteobacteria</taxon>
        <taxon>Alteromonadales</taxon>
        <taxon>Colwelliaceae</taxon>
        <taxon>Thalassotalea</taxon>
    </lineage>
</organism>
<accession>A0A3E0TW85</accession>
<gene>
    <name evidence="2" type="ORF">DXX93_19945</name>
</gene>
<name>A0A3E0TW85_9GAMM</name>
<dbReference type="Gene3D" id="1.25.40.10">
    <property type="entry name" value="Tetratricopeptide repeat domain"/>
    <property type="match status" value="1"/>
</dbReference>
<dbReference type="SUPFAM" id="SSF48452">
    <property type="entry name" value="TPR-like"/>
    <property type="match status" value="1"/>
</dbReference>
<dbReference type="AlphaFoldDB" id="A0A3E0TW85"/>
<keyword evidence="1" id="KW-0472">Membrane</keyword>
<protein>
    <submittedName>
        <fullName evidence="2">GGDEF domain-containing protein</fullName>
    </submittedName>
</protein>
<evidence type="ECO:0000256" key="1">
    <source>
        <dbReference type="SAM" id="Phobius"/>
    </source>
</evidence>
<dbReference type="InterPro" id="IPR029787">
    <property type="entry name" value="Nucleotide_cyclase"/>
</dbReference>
<evidence type="ECO:0000313" key="2">
    <source>
        <dbReference type="EMBL" id="REL28613.1"/>
    </source>
</evidence>